<proteinExistence type="predicted"/>
<reference evidence="1 2" key="1">
    <citation type="submission" date="2014-08" db="EMBL/GenBank/DDBJ databases">
        <title>Genome sequences of NCPPB Pectobacterium isolates.</title>
        <authorList>
            <person name="Glover R.H."/>
            <person name="Sapp M."/>
            <person name="Elphinstone J."/>
        </authorList>
    </citation>
    <scope>NUCLEOTIDE SEQUENCE [LARGE SCALE GENOMIC DNA]</scope>
    <source>
        <strain evidence="1 2">NCPPB 2795</strain>
    </source>
</reference>
<dbReference type="Gene3D" id="2.60.120.10">
    <property type="entry name" value="Jelly Rolls"/>
    <property type="match status" value="2"/>
</dbReference>
<dbReference type="PANTHER" id="PTHR37943:SF1">
    <property type="entry name" value="PROTEIN VES"/>
    <property type="match status" value="1"/>
</dbReference>
<dbReference type="RefSeq" id="WP_039325317.1">
    <property type="nucleotide sequence ID" value="NZ_JQHM01000011.1"/>
</dbReference>
<dbReference type="InterPro" id="IPR010282">
    <property type="entry name" value="Uncharacterised_HutD/Ves"/>
</dbReference>
<sequence length="189" mass="21143">MTTLLPYTNYLEMRWKNGLGVTQEVCRYPATEQYDWRVSLATIRDAGPFSRFTGYQRNISVLEGGGMFLTVDGERSVLIPAFRPTDFNGDSDVFCDVVGGPLLDFNVIYDAKTTQASVHWVNSGEWRLRQSSLLLFNAGHALEVKVDGERHFLHHYDSLLIDTPATVMVSAQPTQIFACVMIEPVTSGS</sequence>
<dbReference type="EMBL" id="JQHM01000011">
    <property type="protein sequence ID" value="KFX02917.1"/>
    <property type="molecule type" value="Genomic_DNA"/>
</dbReference>
<protein>
    <recommendedName>
        <fullName evidence="3">HutD-family protein</fullName>
    </recommendedName>
</protein>
<dbReference type="CDD" id="cd20293">
    <property type="entry name" value="cupin_HutD_N"/>
    <property type="match status" value="1"/>
</dbReference>
<dbReference type="InterPro" id="IPR011051">
    <property type="entry name" value="RmlC_Cupin_sf"/>
</dbReference>
<dbReference type="InterPro" id="IPR014710">
    <property type="entry name" value="RmlC-like_jellyroll"/>
</dbReference>
<dbReference type="Proteomes" id="UP000032874">
    <property type="component" value="Unassembled WGS sequence"/>
</dbReference>
<dbReference type="SUPFAM" id="SSF51182">
    <property type="entry name" value="RmlC-like cupins"/>
    <property type="match status" value="1"/>
</dbReference>
<gene>
    <name evidence="1" type="ORF">KP22_17270</name>
</gene>
<dbReference type="AlphaFoldDB" id="A0A093RIC2"/>
<evidence type="ECO:0000313" key="1">
    <source>
        <dbReference type="EMBL" id="KFX02917.1"/>
    </source>
</evidence>
<comment type="caution">
    <text evidence="1">The sequence shown here is derived from an EMBL/GenBank/DDBJ whole genome shotgun (WGS) entry which is preliminary data.</text>
</comment>
<dbReference type="PANTHER" id="PTHR37943">
    <property type="entry name" value="PROTEIN VES"/>
    <property type="match status" value="1"/>
</dbReference>
<evidence type="ECO:0008006" key="3">
    <source>
        <dbReference type="Google" id="ProtNLM"/>
    </source>
</evidence>
<dbReference type="Pfam" id="PF05962">
    <property type="entry name" value="HutD"/>
    <property type="match status" value="1"/>
</dbReference>
<evidence type="ECO:0000313" key="2">
    <source>
        <dbReference type="Proteomes" id="UP000032874"/>
    </source>
</evidence>
<accession>A0A093RIC2</accession>
<dbReference type="eggNOG" id="COG3758">
    <property type="taxonomic scope" value="Bacteria"/>
</dbReference>
<dbReference type="STRING" id="55207.KP22_17270"/>
<organism evidence="1 2">
    <name type="scientific">Pectobacterium betavasculorum</name>
    <dbReference type="NCBI Taxonomy" id="55207"/>
    <lineage>
        <taxon>Bacteria</taxon>
        <taxon>Pseudomonadati</taxon>
        <taxon>Pseudomonadota</taxon>
        <taxon>Gammaproteobacteria</taxon>
        <taxon>Enterobacterales</taxon>
        <taxon>Pectobacteriaceae</taxon>
        <taxon>Pectobacterium</taxon>
    </lineage>
</organism>
<name>A0A093RIC2_9GAMM</name>